<dbReference type="GO" id="GO:0004540">
    <property type="term" value="F:RNA nuclease activity"/>
    <property type="evidence" value="ECO:0007669"/>
    <property type="project" value="InterPro"/>
</dbReference>
<evidence type="ECO:0000313" key="2">
    <source>
        <dbReference type="EMBL" id="RFF29401.1"/>
    </source>
</evidence>
<dbReference type="AlphaFoldDB" id="A0A3E1K5V3"/>
<dbReference type="RefSeq" id="WP_116651624.1">
    <property type="nucleotide sequence ID" value="NZ_QUZK01000047.1"/>
</dbReference>
<gene>
    <name evidence="2" type="ORF">DZC52_13225</name>
</gene>
<dbReference type="Pfam" id="PF01936">
    <property type="entry name" value="NYN"/>
    <property type="match status" value="1"/>
</dbReference>
<dbReference type="Gene3D" id="3.40.50.1010">
    <property type="entry name" value="5'-nuclease"/>
    <property type="match status" value="1"/>
</dbReference>
<dbReference type="CDD" id="cd18722">
    <property type="entry name" value="PIN_NicB-like"/>
    <property type="match status" value="1"/>
</dbReference>
<protein>
    <submittedName>
        <fullName evidence="2">NYN domain-containing protein</fullName>
    </submittedName>
</protein>
<dbReference type="OrthoDB" id="9794137at2"/>
<dbReference type="EMBL" id="QUZK01000047">
    <property type="protein sequence ID" value="RFF29401.1"/>
    <property type="molecule type" value="Genomic_DNA"/>
</dbReference>
<name>A0A3E1K5V3_9GAMM</name>
<dbReference type="InterPro" id="IPR021139">
    <property type="entry name" value="NYN"/>
</dbReference>
<evidence type="ECO:0000313" key="3">
    <source>
        <dbReference type="Proteomes" id="UP000260351"/>
    </source>
</evidence>
<feature type="domain" description="NYN" evidence="1">
    <location>
        <begin position="187"/>
        <end position="256"/>
    </location>
</feature>
<keyword evidence="3" id="KW-1185">Reference proteome</keyword>
<evidence type="ECO:0000259" key="1">
    <source>
        <dbReference type="Pfam" id="PF01936"/>
    </source>
</evidence>
<comment type="caution">
    <text evidence="2">The sequence shown here is derived from an EMBL/GenBank/DDBJ whole genome shotgun (WGS) entry which is preliminary data.</text>
</comment>
<organism evidence="2 3">
    <name type="scientific">Wenzhouxiangella sediminis</name>
    <dbReference type="NCBI Taxonomy" id="1792836"/>
    <lineage>
        <taxon>Bacteria</taxon>
        <taxon>Pseudomonadati</taxon>
        <taxon>Pseudomonadota</taxon>
        <taxon>Gammaproteobacteria</taxon>
        <taxon>Chromatiales</taxon>
        <taxon>Wenzhouxiangellaceae</taxon>
        <taxon>Wenzhouxiangella</taxon>
    </lineage>
</organism>
<accession>A0A3E1K5V3</accession>
<proteinExistence type="predicted"/>
<dbReference type="Proteomes" id="UP000260351">
    <property type="component" value="Unassembled WGS sequence"/>
</dbReference>
<reference evidence="2 3" key="1">
    <citation type="submission" date="2018-08" db="EMBL/GenBank/DDBJ databases">
        <title>Wenzhouxiangella salilacus sp. nov., a novel bacterium isolated from a saline lake in Xinjiang Province, China.</title>
        <authorList>
            <person name="Han S."/>
        </authorList>
    </citation>
    <scope>NUCLEOTIDE SEQUENCE [LARGE SCALE GENOMIC DNA]</scope>
    <source>
        <strain evidence="2 3">XDB06</strain>
    </source>
</reference>
<sequence length="265" mass="30863">MRMRRIAILIDGGYFLKRLPKLVAPQFCSTPQQIADSARYLCKRHVQRLVGLDADADEDGRWLDHVYRLFYYDATPFDGKSHHPLKNQPIDFGKSEVAKSRRELFTQLRRKRKFALRLGHVNKESNWQIDPRLTKDLIKIRKWADHIQAILDHPEAPPELPENESREFQNLIERWQALEERNVRIGLRQKGVDMRIGLDIASITLKQQADTMILVTGDSDFVPAAKLARREGIEFLLDPLWQKVSDQLYEHVDGIISIYSQPEST</sequence>